<reference evidence="1 2" key="1">
    <citation type="submission" date="2023-12" db="EMBL/GenBank/DDBJ databases">
        <title>Blastococcus brunescens sp. nov., an actonobacterium isolated from sandstone collected in sahara desert.</title>
        <authorList>
            <person name="Gtari M."/>
            <person name="Ghodhbane F."/>
        </authorList>
    </citation>
    <scope>NUCLEOTIDE SEQUENCE [LARGE SCALE GENOMIC DNA]</scope>
    <source>
        <strain evidence="1 2">BMG 8361</strain>
    </source>
</reference>
<sequence length="46" mass="5122">MIAATPVEDFDAETVTEELRLELDKGQLDDWDDDVFLVATILEAAP</sequence>
<dbReference type="RefSeq" id="WP_324277685.1">
    <property type="nucleotide sequence ID" value="NZ_CP141261.1"/>
</dbReference>
<keyword evidence="2" id="KW-1185">Reference proteome</keyword>
<evidence type="ECO:0000313" key="2">
    <source>
        <dbReference type="Proteomes" id="UP001324287"/>
    </source>
</evidence>
<accession>A0ABZ1B6F8</accession>
<evidence type="ECO:0000313" key="1">
    <source>
        <dbReference type="EMBL" id="WRL66371.1"/>
    </source>
</evidence>
<dbReference type="Proteomes" id="UP001324287">
    <property type="component" value="Chromosome"/>
</dbReference>
<gene>
    <name evidence="1" type="ORF">U6N30_13585</name>
</gene>
<organism evidence="1 2">
    <name type="scientific">Blastococcus brunescens</name>
    <dbReference type="NCBI Taxonomy" id="1564165"/>
    <lineage>
        <taxon>Bacteria</taxon>
        <taxon>Bacillati</taxon>
        <taxon>Actinomycetota</taxon>
        <taxon>Actinomycetes</taxon>
        <taxon>Geodermatophilales</taxon>
        <taxon>Geodermatophilaceae</taxon>
        <taxon>Blastococcus</taxon>
    </lineage>
</organism>
<proteinExistence type="predicted"/>
<dbReference type="EMBL" id="CP141261">
    <property type="protein sequence ID" value="WRL66371.1"/>
    <property type="molecule type" value="Genomic_DNA"/>
</dbReference>
<protein>
    <submittedName>
        <fullName evidence="1">Uncharacterized protein</fullName>
    </submittedName>
</protein>
<name>A0ABZ1B6F8_9ACTN</name>